<evidence type="ECO:0000256" key="1">
    <source>
        <dbReference type="SAM" id="MobiDB-lite"/>
    </source>
</evidence>
<dbReference type="EMBL" id="KZ993973">
    <property type="protein sequence ID" value="RKO94201.1"/>
    <property type="molecule type" value="Genomic_DNA"/>
</dbReference>
<evidence type="ECO:0000256" key="2">
    <source>
        <dbReference type="SAM" id="Phobius"/>
    </source>
</evidence>
<dbReference type="Proteomes" id="UP000269721">
    <property type="component" value="Unassembled WGS sequence"/>
</dbReference>
<organism evidence="3 4">
    <name type="scientific">Blyttiomyces helicus</name>
    <dbReference type="NCBI Taxonomy" id="388810"/>
    <lineage>
        <taxon>Eukaryota</taxon>
        <taxon>Fungi</taxon>
        <taxon>Fungi incertae sedis</taxon>
        <taxon>Chytridiomycota</taxon>
        <taxon>Chytridiomycota incertae sedis</taxon>
        <taxon>Chytridiomycetes</taxon>
        <taxon>Chytridiomycetes incertae sedis</taxon>
        <taxon>Blyttiomyces</taxon>
    </lineage>
</organism>
<keyword evidence="2" id="KW-0472">Membrane</keyword>
<proteinExistence type="predicted"/>
<name>A0A4P9WMA4_9FUNG</name>
<keyword evidence="4" id="KW-1185">Reference proteome</keyword>
<dbReference type="AlphaFoldDB" id="A0A4P9WMA4"/>
<keyword evidence="2" id="KW-0812">Transmembrane</keyword>
<evidence type="ECO:0000313" key="4">
    <source>
        <dbReference type="Proteomes" id="UP000269721"/>
    </source>
</evidence>
<protein>
    <submittedName>
        <fullName evidence="3">Uncharacterized protein</fullName>
    </submittedName>
</protein>
<reference evidence="4" key="1">
    <citation type="journal article" date="2018" name="Nat. Microbiol.">
        <title>Leveraging single-cell genomics to expand the fungal tree of life.</title>
        <authorList>
            <person name="Ahrendt S.R."/>
            <person name="Quandt C.A."/>
            <person name="Ciobanu D."/>
            <person name="Clum A."/>
            <person name="Salamov A."/>
            <person name="Andreopoulos B."/>
            <person name="Cheng J.F."/>
            <person name="Woyke T."/>
            <person name="Pelin A."/>
            <person name="Henrissat B."/>
            <person name="Reynolds N.K."/>
            <person name="Benny G.L."/>
            <person name="Smith M.E."/>
            <person name="James T.Y."/>
            <person name="Grigoriev I.V."/>
        </authorList>
    </citation>
    <scope>NUCLEOTIDE SEQUENCE [LARGE SCALE GENOMIC DNA]</scope>
</reference>
<feature type="region of interest" description="Disordered" evidence="1">
    <location>
        <begin position="388"/>
        <end position="410"/>
    </location>
</feature>
<accession>A0A4P9WMA4</accession>
<feature type="transmembrane region" description="Helical" evidence="2">
    <location>
        <begin position="6"/>
        <end position="23"/>
    </location>
</feature>
<feature type="compositionally biased region" description="Polar residues" evidence="1">
    <location>
        <begin position="389"/>
        <end position="398"/>
    </location>
</feature>
<evidence type="ECO:0000313" key="3">
    <source>
        <dbReference type="EMBL" id="RKO94201.1"/>
    </source>
</evidence>
<keyword evidence="2" id="KW-1133">Transmembrane helix</keyword>
<sequence length="476" mass="51204">MTLTCVPLTVPLMLVLVVLHPMALHMEAANNAGMCSIGDRNSFYLDTLDYQFVGCLLLGLLLFSPTSGEEGLLLLMGLAVPRHVAYAVCASLPACGAMLSVRNNTSGSRVTRNHNYVLCAWFTSVYKAVHLESCQVAYALVAGGVAGGDALDVDMAAHVVHASLLGVGVSVASMVCSAWHGVVACSRIIDEILAQRWINAAGWGVHVYGADLLSVTLGGELRVLMAMTALAQLWLNVVVRGLSPPGKLERPHQSIQLEAMVPSARLTGGTTRGRQEDPIQITVEPPETYELSPCSVSIPWSRPGCSITEDGLLSVVDCRVVRRLTLNHRQWTDPPHARQSFLTDYRLSLFSPSGPRPLQIAQSSARLPTDQPHAHICREAPSQGRLLAHSTTGQSTDEPSADGQPTGIRKDTLGLVVRRLTQLPPYHLTHHMLVPRITHTDYCGEWDFTTDDGPTDIVELLANLAGSCLASPGDLG</sequence>
<gene>
    <name evidence="3" type="ORF">BDK51DRAFT_53169</name>
</gene>